<evidence type="ECO:0000259" key="2">
    <source>
        <dbReference type="Pfam" id="PF05763"/>
    </source>
</evidence>
<feature type="domain" description="DUF835" evidence="2">
    <location>
        <begin position="132"/>
        <end position="242"/>
    </location>
</feature>
<keyword evidence="1" id="KW-0472">Membrane</keyword>
<feature type="transmembrane region" description="Helical" evidence="1">
    <location>
        <begin position="6"/>
        <end position="29"/>
    </location>
</feature>
<dbReference type="Pfam" id="PF05763">
    <property type="entry name" value="DUF835"/>
    <property type="match status" value="1"/>
</dbReference>
<dbReference type="InterPro" id="IPR008553">
    <property type="entry name" value="DUF835"/>
</dbReference>
<gene>
    <name evidence="3" type="ORF">TEU_10430</name>
</gene>
<proteinExistence type="predicted"/>
<dbReference type="Proteomes" id="UP000029980">
    <property type="component" value="Chromosome"/>
</dbReference>
<feature type="transmembrane region" description="Helical" evidence="1">
    <location>
        <begin position="41"/>
        <end position="56"/>
    </location>
</feature>
<keyword evidence="1" id="KW-1133">Transmembrane helix</keyword>
<feature type="transmembrane region" description="Helical" evidence="1">
    <location>
        <begin position="76"/>
        <end position="93"/>
    </location>
</feature>
<dbReference type="AlphaFoldDB" id="A0A097QW48"/>
<name>A0A097QW48_9EURY</name>
<dbReference type="EMBL" id="CP008887">
    <property type="protein sequence ID" value="AIU70717.1"/>
    <property type="molecule type" value="Genomic_DNA"/>
</dbReference>
<accession>A0A097QW48</accession>
<evidence type="ECO:0000256" key="1">
    <source>
        <dbReference type="SAM" id="Phobius"/>
    </source>
</evidence>
<evidence type="ECO:0000313" key="3">
    <source>
        <dbReference type="EMBL" id="AIU70717.1"/>
    </source>
</evidence>
<dbReference type="KEGG" id="teu:TEU_10430"/>
<evidence type="ECO:0000313" key="4">
    <source>
        <dbReference type="Proteomes" id="UP000029980"/>
    </source>
</evidence>
<dbReference type="HOGENOM" id="CLU_067022_0_0_2"/>
<keyword evidence="4" id="KW-1185">Reference proteome</keyword>
<keyword evidence="1" id="KW-0812">Transmembrane</keyword>
<protein>
    <recommendedName>
        <fullName evidence="2">DUF835 domain-containing protein</fullName>
    </recommendedName>
</protein>
<reference evidence="3 4" key="1">
    <citation type="journal article" date="2015" name="Int. J. Syst. Evol. Microbiol.">
        <title>Thermococcus eurythermalis sp. nov., a conditional piezophilic hyperthermophilic archaeon with a wide temperature range isolated from an oil-immersed chimney in the Guaymas Basin.</title>
        <authorList>
            <person name="Zhao W."/>
            <person name="Zeng X."/>
            <person name="Xiao X."/>
        </authorList>
    </citation>
    <scope>NUCLEOTIDE SEQUENCE [LARGE SCALE GENOMIC DNA]</scope>
    <source>
        <strain evidence="3 4">A501</strain>
    </source>
</reference>
<sequence>MNGYHAIKLTAEMVAFVTLTVAFLVIYSLKDTILAYVDKKTFRRASLGALIFWAGYLENVLNDVYSTEFTKIFDDVLVAIGMATIMVASFQVRRQIRAVKPKMIMNGHSSIVPGAYVTYVTSPSKLLSLLGGRQILAVTRYPKPYAALGVPYIWISNVPSKNAVRPTDLPLLTHKLVSSVDENTFVILDGLEYLILNNGFDSVMKFLTSLKDYVSLKNAGIIVVVEPKTLTDKQLNLLLREFSMLPS</sequence>
<organism evidence="3 4">
    <name type="scientific">Thermococcus eurythermalis</name>
    <dbReference type="NCBI Taxonomy" id="1505907"/>
    <lineage>
        <taxon>Archaea</taxon>
        <taxon>Methanobacteriati</taxon>
        <taxon>Methanobacteriota</taxon>
        <taxon>Thermococci</taxon>
        <taxon>Thermococcales</taxon>
        <taxon>Thermococcaceae</taxon>
        <taxon>Thermococcus</taxon>
    </lineage>
</organism>